<dbReference type="InterPro" id="IPR005018">
    <property type="entry name" value="DOMON_domain"/>
</dbReference>
<dbReference type="AlphaFoldDB" id="A0ABC8KHL6"/>
<evidence type="ECO:0000313" key="8">
    <source>
        <dbReference type="EMBL" id="CAH8356468.1"/>
    </source>
</evidence>
<dbReference type="Proteomes" id="UP001642260">
    <property type="component" value="Unassembled WGS sequence"/>
</dbReference>
<evidence type="ECO:0000256" key="5">
    <source>
        <dbReference type="ARBA" id="ARBA00023136"/>
    </source>
</evidence>
<feature type="chain" id="PRO_5044804371" description="DOMON domain-containing protein" evidence="6">
    <location>
        <begin position="26"/>
        <end position="233"/>
    </location>
</feature>
<keyword evidence="4" id="KW-0249">Electron transport</keyword>
<keyword evidence="2" id="KW-0813">Transport</keyword>
<evidence type="ECO:0000256" key="2">
    <source>
        <dbReference type="ARBA" id="ARBA00022448"/>
    </source>
</evidence>
<evidence type="ECO:0000256" key="1">
    <source>
        <dbReference type="ARBA" id="ARBA00004370"/>
    </source>
</evidence>
<comment type="caution">
    <text evidence="8">The sequence shown here is derived from an EMBL/GenBank/DDBJ whole genome shotgun (WGS) entry which is preliminary data.</text>
</comment>
<evidence type="ECO:0000313" key="9">
    <source>
        <dbReference type="Proteomes" id="UP001642260"/>
    </source>
</evidence>
<dbReference type="GO" id="GO:0016020">
    <property type="term" value="C:membrane"/>
    <property type="evidence" value="ECO:0007669"/>
    <property type="project" value="UniProtKB-SubCell"/>
</dbReference>
<organism evidence="8 9">
    <name type="scientific">Eruca vesicaria subsp. sativa</name>
    <name type="common">Garden rocket</name>
    <name type="synonym">Eruca sativa</name>
    <dbReference type="NCBI Taxonomy" id="29727"/>
    <lineage>
        <taxon>Eukaryota</taxon>
        <taxon>Viridiplantae</taxon>
        <taxon>Streptophyta</taxon>
        <taxon>Embryophyta</taxon>
        <taxon>Tracheophyta</taxon>
        <taxon>Spermatophyta</taxon>
        <taxon>Magnoliopsida</taxon>
        <taxon>eudicotyledons</taxon>
        <taxon>Gunneridae</taxon>
        <taxon>Pentapetalae</taxon>
        <taxon>rosids</taxon>
        <taxon>malvids</taxon>
        <taxon>Brassicales</taxon>
        <taxon>Brassicaceae</taxon>
        <taxon>Brassiceae</taxon>
        <taxon>Eruca</taxon>
    </lineage>
</organism>
<dbReference type="Pfam" id="PF04526">
    <property type="entry name" value="DUF568"/>
    <property type="match status" value="1"/>
</dbReference>
<evidence type="ECO:0000256" key="6">
    <source>
        <dbReference type="SAM" id="SignalP"/>
    </source>
</evidence>
<comment type="subcellular location">
    <subcellularLocation>
        <location evidence="1">Membrane</location>
    </subcellularLocation>
</comment>
<reference evidence="8 9" key="1">
    <citation type="submission" date="2022-03" db="EMBL/GenBank/DDBJ databases">
        <authorList>
            <person name="Macdonald S."/>
            <person name="Ahmed S."/>
            <person name="Newling K."/>
        </authorList>
    </citation>
    <scope>NUCLEOTIDE SEQUENCE [LARGE SCALE GENOMIC DNA]</scope>
</reference>
<dbReference type="PROSITE" id="PS50836">
    <property type="entry name" value="DOMON"/>
    <property type="match status" value="1"/>
</dbReference>
<accession>A0ABC8KHL6</accession>
<evidence type="ECO:0000259" key="7">
    <source>
        <dbReference type="PROSITE" id="PS50836"/>
    </source>
</evidence>
<dbReference type="PANTHER" id="PTHR23130:SF205">
    <property type="entry name" value="DOMON DOMAIN-CONTAINING PROTEIN"/>
    <property type="match status" value="1"/>
</dbReference>
<keyword evidence="3 6" id="KW-0732">Signal</keyword>
<evidence type="ECO:0000256" key="3">
    <source>
        <dbReference type="ARBA" id="ARBA00022729"/>
    </source>
</evidence>
<name>A0ABC8KHL6_ERUVS</name>
<sequence>MASHSPLLLTLALASFISLISPTISLTCSTQNVLFSDKTPFQTCLDLPELESYLHYTYNATNSSLTVAFVATPSRSDGWISWAINPTATTMSGSQAFLAYGSGPGKPPVVKTYNISGTNLTEGRLAFDFWNLRAEALNGGRIVIFTTVKVPAGAGSVNQVWQIGGNVTNGRVGVHPFSPPNLNSRAVLNLTGTASGADGGGSKAPGNAGWMTTNVKLGVNLGVLVLLGAIFIF</sequence>
<gene>
    <name evidence="8" type="ORF">ERUC_LOCUS22223</name>
</gene>
<dbReference type="InterPro" id="IPR045265">
    <property type="entry name" value="AIR12_DOMON"/>
</dbReference>
<feature type="signal peptide" evidence="6">
    <location>
        <begin position="1"/>
        <end position="25"/>
    </location>
</feature>
<feature type="domain" description="DOMON" evidence="7">
    <location>
        <begin position="50"/>
        <end position="164"/>
    </location>
</feature>
<protein>
    <recommendedName>
        <fullName evidence="7">DOMON domain-containing protein</fullName>
    </recommendedName>
</protein>
<keyword evidence="9" id="KW-1185">Reference proteome</keyword>
<keyword evidence="5" id="KW-0472">Membrane</keyword>
<proteinExistence type="predicted"/>
<dbReference type="EMBL" id="CAKOAT010217376">
    <property type="protein sequence ID" value="CAH8356468.1"/>
    <property type="molecule type" value="Genomic_DNA"/>
</dbReference>
<dbReference type="PANTHER" id="PTHR23130">
    <property type="entry name" value="CYTOCHROME B561 AND DOMON DOMAIN-CONTAINING PROTEIN"/>
    <property type="match status" value="1"/>
</dbReference>
<dbReference type="CDD" id="cd09629">
    <property type="entry name" value="DOMON_CIL1_like"/>
    <property type="match status" value="1"/>
</dbReference>
<evidence type="ECO:0000256" key="4">
    <source>
        <dbReference type="ARBA" id="ARBA00022982"/>
    </source>
</evidence>